<feature type="transmembrane region" description="Helical" evidence="8">
    <location>
        <begin position="289"/>
        <end position="311"/>
    </location>
</feature>
<keyword evidence="6 8" id="KW-0472">Membrane</keyword>
<feature type="transmembrane region" description="Helical" evidence="8">
    <location>
        <begin position="141"/>
        <end position="167"/>
    </location>
</feature>
<evidence type="ECO:0000256" key="3">
    <source>
        <dbReference type="ARBA" id="ARBA00022692"/>
    </source>
</evidence>
<feature type="domain" description="Peptidase S54 rhomboid" evidence="9">
    <location>
        <begin position="137"/>
        <end position="273"/>
    </location>
</feature>
<evidence type="ECO:0000256" key="4">
    <source>
        <dbReference type="ARBA" id="ARBA00022801"/>
    </source>
</evidence>
<dbReference type="InterPro" id="IPR050925">
    <property type="entry name" value="Rhomboid_protease_S54"/>
</dbReference>
<dbReference type="SUPFAM" id="SSF144091">
    <property type="entry name" value="Rhomboid-like"/>
    <property type="match status" value="1"/>
</dbReference>
<keyword evidence="10" id="KW-0645">Protease</keyword>
<evidence type="ECO:0000259" key="9">
    <source>
        <dbReference type="Pfam" id="PF01694"/>
    </source>
</evidence>
<feature type="transmembrane region" description="Helical" evidence="8">
    <location>
        <begin position="204"/>
        <end position="227"/>
    </location>
</feature>
<dbReference type="GO" id="GO:0006508">
    <property type="term" value="P:proteolysis"/>
    <property type="evidence" value="ECO:0007669"/>
    <property type="project" value="UniProtKB-KW"/>
</dbReference>
<dbReference type="GO" id="GO:0008233">
    <property type="term" value="F:peptidase activity"/>
    <property type="evidence" value="ECO:0007669"/>
    <property type="project" value="UniProtKB-KW"/>
</dbReference>
<gene>
    <name evidence="10" type="ORF">ACFFN0_06385</name>
</gene>
<dbReference type="Gene3D" id="1.20.1540.10">
    <property type="entry name" value="Rhomboid-like"/>
    <property type="match status" value="1"/>
</dbReference>
<dbReference type="RefSeq" id="WP_141337598.1">
    <property type="nucleotide sequence ID" value="NZ_JBHMAX010000013.1"/>
</dbReference>
<feature type="compositionally biased region" description="Pro residues" evidence="7">
    <location>
        <begin position="1"/>
        <end position="11"/>
    </location>
</feature>
<organism evidence="10 11">
    <name type="scientific">Ornithinimicrobium kibberense</name>
    <dbReference type="NCBI Taxonomy" id="282060"/>
    <lineage>
        <taxon>Bacteria</taxon>
        <taxon>Bacillati</taxon>
        <taxon>Actinomycetota</taxon>
        <taxon>Actinomycetes</taxon>
        <taxon>Micrococcales</taxon>
        <taxon>Ornithinimicrobiaceae</taxon>
        <taxon>Ornithinimicrobium</taxon>
    </lineage>
</organism>
<feature type="compositionally biased region" description="Low complexity" evidence="7">
    <location>
        <begin position="15"/>
        <end position="29"/>
    </location>
</feature>
<protein>
    <submittedName>
        <fullName evidence="10">Rhomboid family intramembrane serine protease</fullName>
        <ecNumber evidence="10">3.4.21.105</ecNumber>
    </submittedName>
</protein>
<dbReference type="Pfam" id="PF01694">
    <property type="entry name" value="Rhomboid"/>
    <property type="match status" value="1"/>
</dbReference>
<dbReference type="EMBL" id="JBHMAX010000013">
    <property type="protein sequence ID" value="MFB9731663.1"/>
    <property type="molecule type" value="Genomic_DNA"/>
</dbReference>
<evidence type="ECO:0000256" key="5">
    <source>
        <dbReference type="ARBA" id="ARBA00022989"/>
    </source>
</evidence>
<dbReference type="SUPFAM" id="SSF57845">
    <property type="entry name" value="B-box zinc-binding domain"/>
    <property type="match status" value="1"/>
</dbReference>
<feature type="transmembrane region" description="Helical" evidence="8">
    <location>
        <begin position="259"/>
        <end position="277"/>
    </location>
</feature>
<evidence type="ECO:0000313" key="11">
    <source>
        <dbReference type="Proteomes" id="UP001589613"/>
    </source>
</evidence>
<evidence type="ECO:0000256" key="6">
    <source>
        <dbReference type="ARBA" id="ARBA00023136"/>
    </source>
</evidence>
<evidence type="ECO:0000256" key="1">
    <source>
        <dbReference type="ARBA" id="ARBA00004141"/>
    </source>
</evidence>
<dbReference type="InterPro" id="IPR022764">
    <property type="entry name" value="Peptidase_S54_rhomboid_dom"/>
</dbReference>
<evidence type="ECO:0000313" key="10">
    <source>
        <dbReference type="EMBL" id="MFB9731663.1"/>
    </source>
</evidence>
<dbReference type="PANTHER" id="PTHR43731:SF14">
    <property type="entry name" value="PRESENILIN-ASSOCIATED RHOMBOID-LIKE PROTEIN, MITOCHONDRIAL"/>
    <property type="match status" value="1"/>
</dbReference>
<dbReference type="Proteomes" id="UP001589613">
    <property type="component" value="Unassembled WGS sequence"/>
</dbReference>
<comment type="caution">
    <text evidence="10">The sequence shown here is derived from an EMBL/GenBank/DDBJ whole genome shotgun (WGS) entry which is preliminary data.</text>
</comment>
<sequence>MSSPPPPGPDPADPRPATGPGDGAGPHTPGSGGAADPPTCPRHPDRVSYVSCQRCGRPTCPDCQRPAAVGIQCVDCVKEGARTTPTARTRFGARVADGPPVVTWTILGLCVAVYLGQRLVPGLTRDLSFVGVLAGSEPWRFITSAFVHSPTSLLHILFNMYILYAFGPTLEGALGRVRFLLVYLLSAVGGSIGVLLLSPLEPGWFVQVVGASGAIFGLLLLYVVLLVRQGQVPTALLVMIGINLALPFFVSGIAWEAHIGGAVTGAALGGLLLLTSAPGRDKEAVRRRAMFWPGLVGLAAVLLGLGVFRIVQVLGAGAFTLTG</sequence>
<evidence type="ECO:0000256" key="2">
    <source>
        <dbReference type="ARBA" id="ARBA00009045"/>
    </source>
</evidence>
<dbReference type="PANTHER" id="PTHR43731">
    <property type="entry name" value="RHOMBOID PROTEASE"/>
    <property type="match status" value="1"/>
</dbReference>
<dbReference type="InterPro" id="IPR035952">
    <property type="entry name" value="Rhomboid-like_sf"/>
</dbReference>
<feature type="region of interest" description="Disordered" evidence="7">
    <location>
        <begin position="1"/>
        <end position="40"/>
    </location>
</feature>
<comment type="subcellular location">
    <subcellularLocation>
        <location evidence="1">Membrane</location>
        <topology evidence="1">Multi-pass membrane protein</topology>
    </subcellularLocation>
</comment>
<keyword evidence="3 8" id="KW-0812">Transmembrane</keyword>
<feature type="transmembrane region" description="Helical" evidence="8">
    <location>
        <begin position="234"/>
        <end position="253"/>
    </location>
</feature>
<dbReference type="CDD" id="cd19756">
    <property type="entry name" value="Bbox2"/>
    <property type="match status" value="1"/>
</dbReference>
<evidence type="ECO:0000256" key="8">
    <source>
        <dbReference type="SAM" id="Phobius"/>
    </source>
</evidence>
<comment type="similarity">
    <text evidence="2">Belongs to the peptidase S54 family.</text>
</comment>
<keyword evidence="11" id="KW-1185">Reference proteome</keyword>
<accession>A0ABV5V1I2</accession>
<reference evidence="10 11" key="1">
    <citation type="submission" date="2024-09" db="EMBL/GenBank/DDBJ databases">
        <authorList>
            <person name="Sun Q."/>
            <person name="Mori K."/>
        </authorList>
    </citation>
    <scope>NUCLEOTIDE SEQUENCE [LARGE SCALE GENOMIC DNA]</scope>
    <source>
        <strain evidence="10 11">JCM 12763</strain>
    </source>
</reference>
<keyword evidence="5 8" id="KW-1133">Transmembrane helix</keyword>
<proteinExistence type="inferred from homology"/>
<evidence type="ECO:0000256" key="7">
    <source>
        <dbReference type="SAM" id="MobiDB-lite"/>
    </source>
</evidence>
<feature type="transmembrane region" description="Helical" evidence="8">
    <location>
        <begin position="179"/>
        <end position="198"/>
    </location>
</feature>
<name>A0ABV5V1I2_9MICO</name>
<keyword evidence="4 10" id="KW-0378">Hydrolase</keyword>
<dbReference type="EC" id="3.4.21.105" evidence="10"/>